<dbReference type="Pfam" id="PF00300">
    <property type="entry name" value="His_Phos_1"/>
    <property type="match status" value="1"/>
</dbReference>
<dbReference type="STRING" id="1079859.SAMN04515674_10784"/>
<gene>
    <name evidence="2" type="ORF">SAMN04515674_10784</name>
</gene>
<dbReference type="InterPro" id="IPR013078">
    <property type="entry name" value="His_Pase_superF_clade-1"/>
</dbReference>
<accession>A0A1I5UAT5</accession>
<evidence type="ECO:0000313" key="3">
    <source>
        <dbReference type="Proteomes" id="UP000199306"/>
    </source>
</evidence>
<proteinExistence type="predicted"/>
<evidence type="ECO:0000313" key="2">
    <source>
        <dbReference type="EMBL" id="SFP92371.1"/>
    </source>
</evidence>
<sequence>MTKTLYLVRHAQASDSVSPDLYRPLTPNGMIDATRMSRHLSARMQGIQQVITSHSERTQMTARIFIEQLGLPKEIMKTDELLYESATKNYLSAVNNIEEKYDSVMLVGHNPSISYFAEYLCHEEFGSMPTCAVIGMSFENLSWAEVSKRTGTRLFYDSPDSILGVKFD</sequence>
<dbReference type="PANTHER" id="PTHR20935:SF1">
    <property type="entry name" value="SLL1549 PROTEIN"/>
    <property type="match status" value="1"/>
</dbReference>
<dbReference type="EMBL" id="FOXH01000007">
    <property type="protein sequence ID" value="SFP92371.1"/>
    <property type="molecule type" value="Genomic_DNA"/>
</dbReference>
<reference evidence="2 3" key="1">
    <citation type="submission" date="2016-10" db="EMBL/GenBank/DDBJ databases">
        <authorList>
            <person name="de Groot N.N."/>
        </authorList>
    </citation>
    <scope>NUCLEOTIDE SEQUENCE [LARGE SCALE GENOMIC DNA]</scope>
    <source>
        <strain evidence="3">E92,LMG 26720,CCM 7988</strain>
    </source>
</reference>
<dbReference type="InterPro" id="IPR029033">
    <property type="entry name" value="His_PPase_superfam"/>
</dbReference>
<organism evidence="2 3">
    <name type="scientific">Pseudarcicella hirudinis</name>
    <dbReference type="NCBI Taxonomy" id="1079859"/>
    <lineage>
        <taxon>Bacteria</taxon>
        <taxon>Pseudomonadati</taxon>
        <taxon>Bacteroidota</taxon>
        <taxon>Cytophagia</taxon>
        <taxon>Cytophagales</taxon>
        <taxon>Flectobacillaceae</taxon>
        <taxon>Pseudarcicella</taxon>
    </lineage>
</organism>
<dbReference type="SUPFAM" id="SSF53254">
    <property type="entry name" value="Phosphoglycerate mutase-like"/>
    <property type="match status" value="1"/>
</dbReference>
<protein>
    <submittedName>
        <fullName evidence="2">Phosphohistidine phosphatase</fullName>
    </submittedName>
</protein>
<dbReference type="SMART" id="SM00855">
    <property type="entry name" value="PGAM"/>
    <property type="match status" value="1"/>
</dbReference>
<dbReference type="InterPro" id="IPR051021">
    <property type="entry name" value="Mito_Ser/Thr_phosphatase"/>
</dbReference>
<dbReference type="Proteomes" id="UP000199306">
    <property type="component" value="Unassembled WGS sequence"/>
</dbReference>
<evidence type="ECO:0000256" key="1">
    <source>
        <dbReference type="ARBA" id="ARBA00022801"/>
    </source>
</evidence>
<keyword evidence="3" id="KW-1185">Reference proteome</keyword>
<dbReference type="Gene3D" id="3.40.50.1240">
    <property type="entry name" value="Phosphoglycerate mutase-like"/>
    <property type="match status" value="1"/>
</dbReference>
<keyword evidence="1" id="KW-0378">Hydrolase</keyword>
<dbReference type="PANTHER" id="PTHR20935">
    <property type="entry name" value="PHOSPHOGLYCERATE MUTASE-RELATED"/>
    <property type="match status" value="1"/>
</dbReference>
<dbReference type="RefSeq" id="WP_092017715.1">
    <property type="nucleotide sequence ID" value="NZ_FOXH01000007.1"/>
</dbReference>
<dbReference type="CDD" id="cd07067">
    <property type="entry name" value="HP_PGM_like"/>
    <property type="match status" value="1"/>
</dbReference>
<dbReference type="AlphaFoldDB" id="A0A1I5UAT5"/>
<dbReference type="GO" id="GO:0016787">
    <property type="term" value="F:hydrolase activity"/>
    <property type="evidence" value="ECO:0007669"/>
    <property type="project" value="UniProtKB-KW"/>
</dbReference>
<dbReference type="OrthoDB" id="9810154at2"/>
<name>A0A1I5UAT5_9BACT</name>